<organism evidence="3 4">
    <name type="scientific">Vibrio gallaecicus</name>
    <dbReference type="NCBI Taxonomy" id="552386"/>
    <lineage>
        <taxon>Bacteria</taxon>
        <taxon>Pseudomonadati</taxon>
        <taxon>Pseudomonadota</taxon>
        <taxon>Gammaproteobacteria</taxon>
        <taxon>Vibrionales</taxon>
        <taxon>Vibrionaceae</taxon>
        <taxon>Vibrio</taxon>
    </lineage>
</organism>
<dbReference type="PANTHER" id="PTHR45947">
    <property type="entry name" value="SULFOQUINOVOSYL TRANSFERASE SQD2"/>
    <property type="match status" value="1"/>
</dbReference>
<dbReference type="Pfam" id="PF13439">
    <property type="entry name" value="Glyco_transf_4"/>
    <property type="match status" value="1"/>
</dbReference>
<dbReference type="Proteomes" id="UP001570417">
    <property type="component" value="Unassembled WGS sequence"/>
</dbReference>
<dbReference type="InterPro" id="IPR028098">
    <property type="entry name" value="Glyco_trans_4-like_N"/>
</dbReference>
<dbReference type="SUPFAM" id="SSF53756">
    <property type="entry name" value="UDP-Glycosyltransferase/glycogen phosphorylase"/>
    <property type="match status" value="1"/>
</dbReference>
<reference evidence="3 4" key="1">
    <citation type="journal article" date="2024" name="ISME J.">
        <title>Tailless and filamentous prophages are predominant in marine Vibrio.</title>
        <authorList>
            <person name="Steensen K."/>
            <person name="Seneca J."/>
            <person name="Bartlau N."/>
            <person name="Yu X.A."/>
            <person name="Hussain F.A."/>
            <person name="Polz M.F."/>
        </authorList>
    </citation>
    <scope>NUCLEOTIDE SEQUENCE [LARGE SCALE GENOMIC DNA]</scope>
    <source>
        <strain evidence="3 4">10N.222.51.A1</strain>
    </source>
</reference>
<dbReference type="InterPro" id="IPR001296">
    <property type="entry name" value="Glyco_trans_1"/>
</dbReference>
<keyword evidence="3" id="KW-0808">Transferase</keyword>
<dbReference type="EC" id="2.4.-.-" evidence="3"/>
<feature type="domain" description="Glycosyltransferase subfamily 4-like N-terminal" evidence="2">
    <location>
        <begin position="19"/>
        <end position="177"/>
    </location>
</feature>
<sequence length="370" mass="40960">MKTQPKGKKIIHVVQHLAPGGLETLTLDLLQFAKKEDQVLIVSLEGTREQALKNWTKLEPFQSQLVFLDKAPGVQLNLILTLMKAFQGVKPDVVHTHHIGPLLYAGYAAKITGVPARIHTEHDAWHLNNTKRRRIQDMALKAAQPTLVADATCVYNQLKSTFSYANITTIKNGIDCQKFKPSSKEAARDVFSLPHDKTIIGCAGRLETVKGQDQLIKALTLIPTNAVAVFAGQGSQKEELEQLAKTLQVSERVIFLDLVDDMVNFYRSLDVFCLPSRHEGLPLSTLEAQACNIPTVAMNVGAVNETLCPKTGHLVKRNHIPHLSHALLQAIADNKNNNDLSQGPRQFILKNFDVRNMVESYNDIANGAYA</sequence>
<feature type="domain" description="Glycosyl transferase family 1" evidence="1">
    <location>
        <begin position="184"/>
        <end position="343"/>
    </location>
</feature>
<evidence type="ECO:0000259" key="1">
    <source>
        <dbReference type="Pfam" id="PF00534"/>
    </source>
</evidence>
<dbReference type="GO" id="GO:0016757">
    <property type="term" value="F:glycosyltransferase activity"/>
    <property type="evidence" value="ECO:0007669"/>
    <property type="project" value="UniProtKB-KW"/>
</dbReference>
<keyword evidence="4" id="KW-1185">Reference proteome</keyword>
<dbReference type="RefSeq" id="WP_273295727.1">
    <property type="nucleotide sequence ID" value="NZ_JBFRUW010000056.1"/>
</dbReference>
<protein>
    <submittedName>
        <fullName evidence="3">Glycosyltransferase</fullName>
        <ecNumber evidence="3">2.4.-.-</ecNumber>
    </submittedName>
</protein>
<gene>
    <name evidence="3" type="ORF">AB4566_15010</name>
</gene>
<dbReference type="InterPro" id="IPR050194">
    <property type="entry name" value="Glycosyltransferase_grp1"/>
</dbReference>
<dbReference type="PANTHER" id="PTHR45947:SF3">
    <property type="entry name" value="SULFOQUINOVOSYL TRANSFERASE SQD2"/>
    <property type="match status" value="1"/>
</dbReference>
<name>A0ABV4NDT7_9VIBR</name>
<evidence type="ECO:0000313" key="4">
    <source>
        <dbReference type="Proteomes" id="UP001570417"/>
    </source>
</evidence>
<comment type="caution">
    <text evidence="3">The sequence shown here is derived from an EMBL/GenBank/DDBJ whole genome shotgun (WGS) entry which is preliminary data.</text>
</comment>
<keyword evidence="3" id="KW-0328">Glycosyltransferase</keyword>
<dbReference type="Pfam" id="PF00534">
    <property type="entry name" value="Glycos_transf_1"/>
    <property type="match status" value="1"/>
</dbReference>
<proteinExistence type="predicted"/>
<accession>A0ABV4NDT7</accession>
<dbReference type="EMBL" id="JBFRUW010000056">
    <property type="protein sequence ID" value="MFA0569579.1"/>
    <property type="molecule type" value="Genomic_DNA"/>
</dbReference>
<evidence type="ECO:0000313" key="3">
    <source>
        <dbReference type="EMBL" id="MFA0569579.1"/>
    </source>
</evidence>
<dbReference type="Gene3D" id="3.40.50.2000">
    <property type="entry name" value="Glycogen Phosphorylase B"/>
    <property type="match status" value="2"/>
</dbReference>
<evidence type="ECO:0000259" key="2">
    <source>
        <dbReference type="Pfam" id="PF13439"/>
    </source>
</evidence>